<keyword evidence="9" id="KW-1185">Reference proteome</keyword>
<proteinExistence type="predicted"/>
<evidence type="ECO:0000259" key="7">
    <source>
        <dbReference type="PROSITE" id="PS50893"/>
    </source>
</evidence>
<keyword evidence="2" id="KW-0472">Membrane</keyword>
<dbReference type="SMART" id="SM00382">
    <property type="entry name" value="AAA"/>
    <property type="match status" value="1"/>
</dbReference>
<keyword evidence="2" id="KW-1003">Cell membrane</keyword>
<dbReference type="InterPro" id="IPR003439">
    <property type="entry name" value="ABC_transporter-like_ATP-bd"/>
</dbReference>
<keyword evidence="1" id="KW-0813">Transport</keyword>
<dbReference type="PANTHER" id="PTHR43790:SF9">
    <property type="entry name" value="GALACTOFURANOSE TRANSPORTER ATP-BINDING PROTEIN YTFR"/>
    <property type="match status" value="1"/>
</dbReference>
<gene>
    <name evidence="8" type="ORF">HNP33_003275</name>
</gene>
<evidence type="ECO:0000256" key="4">
    <source>
        <dbReference type="ARBA" id="ARBA00022737"/>
    </source>
</evidence>
<dbReference type="Pfam" id="PF00005">
    <property type="entry name" value="ABC_tran"/>
    <property type="match status" value="2"/>
</dbReference>
<dbReference type="InterPro" id="IPR027417">
    <property type="entry name" value="P-loop_NTPase"/>
</dbReference>
<feature type="domain" description="ABC transporter" evidence="7">
    <location>
        <begin position="272"/>
        <end position="529"/>
    </location>
</feature>
<evidence type="ECO:0000256" key="1">
    <source>
        <dbReference type="ARBA" id="ARBA00022448"/>
    </source>
</evidence>
<organism evidence="8 9">
    <name type="scientific">Comamonas odontotermitis</name>
    <dbReference type="NCBI Taxonomy" id="379895"/>
    <lineage>
        <taxon>Bacteria</taxon>
        <taxon>Pseudomonadati</taxon>
        <taxon>Pseudomonadota</taxon>
        <taxon>Betaproteobacteria</taxon>
        <taxon>Burkholderiales</taxon>
        <taxon>Comamonadaceae</taxon>
        <taxon>Comamonas</taxon>
    </lineage>
</organism>
<evidence type="ECO:0000256" key="3">
    <source>
        <dbReference type="ARBA" id="ARBA00022597"/>
    </source>
</evidence>
<keyword evidence="4" id="KW-0677">Repeat</keyword>
<evidence type="ECO:0000256" key="6">
    <source>
        <dbReference type="ARBA" id="ARBA00022840"/>
    </source>
</evidence>
<dbReference type="SUPFAM" id="SSF52540">
    <property type="entry name" value="P-loop containing nucleoside triphosphate hydrolases"/>
    <property type="match status" value="2"/>
</dbReference>
<evidence type="ECO:0000313" key="8">
    <source>
        <dbReference type="EMBL" id="MBB6579165.1"/>
    </source>
</evidence>
<dbReference type="PANTHER" id="PTHR43790">
    <property type="entry name" value="CARBOHYDRATE TRANSPORT ATP-BINDING PROTEIN MG119-RELATED"/>
    <property type="match status" value="1"/>
</dbReference>
<dbReference type="PROSITE" id="PS50893">
    <property type="entry name" value="ABC_TRANSPORTER_2"/>
    <property type="match status" value="2"/>
</dbReference>
<dbReference type="PROSITE" id="PS00211">
    <property type="entry name" value="ABC_TRANSPORTER_1"/>
    <property type="match status" value="1"/>
</dbReference>
<sequence>MPQTMPPSSSSAVQPQLPVLQLHGITKRFGPLVANDAISLSLHRGEVVALLGENGAGKSTLMSILFGHYVADEGHIDVHGQPLPPGQPRASLAAGIGMVHQHFALADNLSVLDNIMVGSESLLRPASATAQARAKLVQVAAQFGLPVQPDARVAGLTVGERQRVEILKALYRGARILILDEPTAVLTPQESEALFATLAQMVAQGLSIIFISHKLGEVLRVADRVAVLRHGKLVAEAPTAGTTQAQLAQWMVGEAVALPERRPAQSVGASVCQLGHVHTLLSKKSTARDRLVDVSLDLRAGEIVAIAGVSGNGQVALADVLCGMRRVGSGTVRYQGQPMPASPVALVAQGVARIPEDRHSTGVVGDLPVWENAVSERLRSRWFSRLGWVRRAAARSQAQHVSAQFDVRGGGLDAPARSLSGGNMQKLILGRALLAPQAQGLGGEGASPRLIVAHQPTWGLDIGAVRFVHQQLLAARDAGAAVLLISDDLDEVLALGDRIGVMHEGHLSPALPHAEWSRETIGLAMAGAGVPAAREV</sequence>
<protein>
    <submittedName>
        <fullName evidence="8">Simple sugar transport system ATP-binding protein</fullName>
    </submittedName>
</protein>
<dbReference type="InterPro" id="IPR050107">
    <property type="entry name" value="ABC_carbohydrate_import_ATPase"/>
</dbReference>
<keyword evidence="5" id="KW-0547">Nucleotide-binding</keyword>
<dbReference type="Gene3D" id="3.40.50.300">
    <property type="entry name" value="P-loop containing nucleotide triphosphate hydrolases"/>
    <property type="match status" value="2"/>
</dbReference>
<accession>A0ABR6RJ08</accession>
<dbReference type="InterPro" id="IPR017871">
    <property type="entry name" value="ABC_transporter-like_CS"/>
</dbReference>
<dbReference type="Proteomes" id="UP000562492">
    <property type="component" value="Unassembled WGS sequence"/>
</dbReference>
<dbReference type="InterPro" id="IPR003593">
    <property type="entry name" value="AAA+_ATPase"/>
</dbReference>
<name>A0ABR6RJ08_9BURK</name>
<reference evidence="8 9" key="1">
    <citation type="submission" date="2020-08" db="EMBL/GenBank/DDBJ databases">
        <title>Functional genomics of gut bacteria from endangered species of beetles.</title>
        <authorList>
            <person name="Carlos-Shanley C."/>
        </authorList>
    </citation>
    <scope>NUCLEOTIDE SEQUENCE [LARGE SCALE GENOMIC DNA]</scope>
    <source>
        <strain evidence="8 9">S00124</strain>
    </source>
</reference>
<dbReference type="EMBL" id="JACHKZ010000024">
    <property type="protein sequence ID" value="MBB6579165.1"/>
    <property type="molecule type" value="Genomic_DNA"/>
</dbReference>
<evidence type="ECO:0000256" key="5">
    <source>
        <dbReference type="ARBA" id="ARBA00022741"/>
    </source>
</evidence>
<keyword evidence="6 8" id="KW-0067">ATP-binding</keyword>
<dbReference type="GO" id="GO:0005524">
    <property type="term" value="F:ATP binding"/>
    <property type="evidence" value="ECO:0007669"/>
    <property type="project" value="UniProtKB-KW"/>
</dbReference>
<comment type="caution">
    <text evidence="8">The sequence shown here is derived from an EMBL/GenBank/DDBJ whole genome shotgun (WGS) entry which is preliminary data.</text>
</comment>
<dbReference type="CDD" id="cd03215">
    <property type="entry name" value="ABC_Carb_Monos_II"/>
    <property type="match status" value="1"/>
</dbReference>
<feature type="domain" description="ABC transporter" evidence="7">
    <location>
        <begin position="20"/>
        <end position="255"/>
    </location>
</feature>
<keyword evidence="3 8" id="KW-0762">Sugar transport</keyword>
<evidence type="ECO:0000256" key="2">
    <source>
        <dbReference type="ARBA" id="ARBA00022475"/>
    </source>
</evidence>
<dbReference type="CDD" id="cd03216">
    <property type="entry name" value="ABC_Carb_Monos_I"/>
    <property type="match status" value="1"/>
</dbReference>
<evidence type="ECO:0000313" key="9">
    <source>
        <dbReference type="Proteomes" id="UP000562492"/>
    </source>
</evidence>